<dbReference type="AlphaFoldDB" id="A0A1L3I8T9"/>
<accession>A0A1L3I8T9</accession>
<evidence type="ECO:0000256" key="2">
    <source>
        <dbReference type="ARBA" id="ARBA00022679"/>
    </source>
</evidence>
<evidence type="ECO:0008006" key="5">
    <source>
        <dbReference type="Google" id="ProtNLM"/>
    </source>
</evidence>
<dbReference type="GO" id="GO:0008107">
    <property type="term" value="F:galactoside 2-alpha-L-fucosyltransferase activity"/>
    <property type="evidence" value="ECO:0007669"/>
    <property type="project" value="InterPro"/>
</dbReference>
<name>A0A1L3I8T9_9RHOB</name>
<dbReference type="CDD" id="cd11301">
    <property type="entry name" value="Fut1_Fut2_like"/>
    <property type="match status" value="1"/>
</dbReference>
<evidence type="ECO:0000313" key="4">
    <source>
        <dbReference type="Proteomes" id="UP000183859"/>
    </source>
</evidence>
<sequence length="286" mass="32380">MMIITRLHGRLGNQMFQYAAARALAERLGVGLALDSREAEARGEGVLTRVFDLDLVRPAPLPPLRQTTPLRYALWRGVGQSLGMKPRFHRETGLGYNPTFEQWGDGSYLHGYWQSERYFCDIAARIRTDFTFPVFSNQQNTEMAAQIRETNAISLHVRRGDYLTLAAHVLCDQAYYDAALAQVLEGVKGNPIVYVFSDDPQWAKDNLPLPCDKVVVDFNGADTDYEDMRLMSLCQHNIIGNSSFSWWAAWLNQTPGRRVAGPAKWFGDPKLQNPDILPSDWLRISV</sequence>
<keyword evidence="1" id="KW-0328">Glycosyltransferase</keyword>
<keyword evidence="2" id="KW-0808">Transferase</keyword>
<dbReference type="Pfam" id="PF01531">
    <property type="entry name" value="Glyco_transf_11"/>
    <property type="match status" value="1"/>
</dbReference>
<proteinExistence type="predicted"/>
<dbReference type="EMBL" id="CP016364">
    <property type="protein sequence ID" value="APG48574.1"/>
    <property type="molecule type" value="Genomic_DNA"/>
</dbReference>
<dbReference type="Proteomes" id="UP000183859">
    <property type="component" value="Chromosome"/>
</dbReference>
<evidence type="ECO:0000256" key="1">
    <source>
        <dbReference type="ARBA" id="ARBA00022676"/>
    </source>
</evidence>
<dbReference type="GO" id="GO:0005975">
    <property type="term" value="P:carbohydrate metabolic process"/>
    <property type="evidence" value="ECO:0007669"/>
    <property type="project" value="InterPro"/>
</dbReference>
<gene>
    <name evidence="3" type="ORF">PhaeoP97_03216</name>
</gene>
<dbReference type="PANTHER" id="PTHR11927:SF9">
    <property type="entry name" value="L-FUCOSYLTRANSFERASE"/>
    <property type="match status" value="1"/>
</dbReference>
<dbReference type="KEGG" id="php:PhaeoP97_03216"/>
<dbReference type="STRING" id="1844006.PhaeoP97_03216"/>
<protein>
    <recommendedName>
        <fullName evidence="5">Glycosyl transferase family 11</fullName>
    </recommendedName>
</protein>
<keyword evidence="4" id="KW-1185">Reference proteome</keyword>
<reference evidence="4" key="1">
    <citation type="submission" date="2016-07" db="EMBL/GenBank/DDBJ databases">
        <title>Phaeobacter portensis sp. nov., a tropodithietic acid producing bacterium isolated from a German harbor.</title>
        <authorList>
            <person name="Freese H.M."/>
            <person name="Bunk B."/>
            <person name="Breider S."/>
            <person name="Brinkhoff T."/>
        </authorList>
    </citation>
    <scope>NUCLEOTIDE SEQUENCE [LARGE SCALE GENOMIC DNA]</scope>
    <source>
        <strain evidence="4">P97</strain>
    </source>
</reference>
<dbReference type="GO" id="GO:0016020">
    <property type="term" value="C:membrane"/>
    <property type="evidence" value="ECO:0007669"/>
    <property type="project" value="InterPro"/>
</dbReference>
<evidence type="ECO:0000313" key="3">
    <source>
        <dbReference type="EMBL" id="APG48574.1"/>
    </source>
</evidence>
<dbReference type="InterPro" id="IPR002516">
    <property type="entry name" value="Glyco_trans_11"/>
</dbReference>
<dbReference type="PANTHER" id="PTHR11927">
    <property type="entry name" value="GALACTOSIDE 2-L-FUCOSYLTRANSFERASE"/>
    <property type="match status" value="1"/>
</dbReference>
<organism evidence="3 4">
    <name type="scientific">Phaeobacter porticola</name>
    <dbReference type="NCBI Taxonomy" id="1844006"/>
    <lineage>
        <taxon>Bacteria</taxon>
        <taxon>Pseudomonadati</taxon>
        <taxon>Pseudomonadota</taxon>
        <taxon>Alphaproteobacteria</taxon>
        <taxon>Rhodobacterales</taxon>
        <taxon>Roseobacteraceae</taxon>
        <taxon>Phaeobacter</taxon>
    </lineage>
</organism>